<reference evidence="2 3" key="1">
    <citation type="journal article" date="2015" name="Sci. Rep.">
        <title>The power of single molecule real-time sequencing technology in the de novo assembly of a eukaryotic genome.</title>
        <authorList>
            <person name="Sakai H."/>
            <person name="Naito K."/>
            <person name="Ogiso-Tanaka E."/>
            <person name="Takahashi Y."/>
            <person name="Iseki K."/>
            <person name="Muto C."/>
            <person name="Satou K."/>
            <person name="Teruya K."/>
            <person name="Shiroma A."/>
            <person name="Shimoji M."/>
            <person name="Hirano T."/>
            <person name="Itoh T."/>
            <person name="Kaga A."/>
            <person name="Tomooka N."/>
        </authorList>
    </citation>
    <scope>NUCLEOTIDE SEQUENCE [LARGE SCALE GENOMIC DNA]</scope>
    <source>
        <strain evidence="3">cv. Shumari</strain>
    </source>
</reference>
<feature type="region of interest" description="Disordered" evidence="1">
    <location>
        <begin position="83"/>
        <end position="104"/>
    </location>
</feature>
<evidence type="ECO:0000256" key="1">
    <source>
        <dbReference type="SAM" id="MobiDB-lite"/>
    </source>
</evidence>
<dbReference type="Proteomes" id="UP000291084">
    <property type="component" value="Chromosome 5"/>
</dbReference>
<evidence type="ECO:0000313" key="3">
    <source>
        <dbReference type="Proteomes" id="UP000291084"/>
    </source>
</evidence>
<dbReference type="AlphaFoldDB" id="A0A0S3S4E7"/>
<keyword evidence="3" id="KW-1185">Reference proteome</keyword>
<organism evidence="2 3">
    <name type="scientific">Vigna angularis var. angularis</name>
    <dbReference type="NCBI Taxonomy" id="157739"/>
    <lineage>
        <taxon>Eukaryota</taxon>
        <taxon>Viridiplantae</taxon>
        <taxon>Streptophyta</taxon>
        <taxon>Embryophyta</taxon>
        <taxon>Tracheophyta</taxon>
        <taxon>Spermatophyta</taxon>
        <taxon>Magnoliopsida</taxon>
        <taxon>eudicotyledons</taxon>
        <taxon>Gunneridae</taxon>
        <taxon>Pentapetalae</taxon>
        <taxon>rosids</taxon>
        <taxon>fabids</taxon>
        <taxon>Fabales</taxon>
        <taxon>Fabaceae</taxon>
        <taxon>Papilionoideae</taxon>
        <taxon>50 kb inversion clade</taxon>
        <taxon>NPAAA clade</taxon>
        <taxon>indigoferoid/millettioid clade</taxon>
        <taxon>Phaseoleae</taxon>
        <taxon>Vigna</taxon>
    </lineage>
</organism>
<feature type="compositionally biased region" description="Low complexity" evidence="1">
    <location>
        <begin position="83"/>
        <end position="94"/>
    </location>
</feature>
<sequence length="104" mass="11198">MPQSTSSCSVFSFLSSSSISNMGNLSSSTALETSLPDSYSISLFPLSFFSFLGARNFLGTSFFTIFDPNLPLLLPLILYSETSRTSEEQSSTISGATSPLTERI</sequence>
<accession>A0A0S3S4E7</accession>
<gene>
    <name evidence="2" type="primary">Vigan.05G109500</name>
    <name evidence="2" type="ORF">VIGAN_05109500</name>
</gene>
<feature type="compositionally biased region" description="Polar residues" evidence="1">
    <location>
        <begin position="95"/>
        <end position="104"/>
    </location>
</feature>
<proteinExistence type="predicted"/>
<dbReference type="EMBL" id="AP015038">
    <property type="protein sequence ID" value="BAT87700.1"/>
    <property type="molecule type" value="Genomic_DNA"/>
</dbReference>
<name>A0A0S3S4E7_PHAAN</name>
<evidence type="ECO:0000313" key="2">
    <source>
        <dbReference type="EMBL" id="BAT87700.1"/>
    </source>
</evidence>
<protein>
    <submittedName>
        <fullName evidence="2">Uncharacterized protein</fullName>
    </submittedName>
</protein>